<organism evidence="3 4">
    <name type="scientific">Bacillus seohaeanensis</name>
    <dbReference type="NCBI Taxonomy" id="284580"/>
    <lineage>
        <taxon>Bacteria</taxon>
        <taxon>Bacillati</taxon>
        <taxon>Bacillota</taxon>
        <taxon>Bacilli</taxon>
        <taxon>Bacillales</taxon>
        <taxon>Bacillaceae</taxon>
        <taxon>Bacillus</taxon>
    </lineage>
</organism>
<evidence type="ECO:0000256" key="1">
    <source>
        <dbReference type="ARBA" id="ARBA00022729"/>
    </source>
</evidence>
<name>A0ABW5RWN0_9BACI</name>
<gene>
    <name evidence="3" type="ORF">ACFSUL_20515</name>
</gene>
<keyword evidence="4" id="KW-1185">Reference proteome</keyword>
<feature type="domain" description="SLH" evidence="2">
    <location>
        <begin position="23"/>
        <end position="86"/>
    </location>
</feature>
<dbReference type="EMBL" id="JBHUMF010000035">
    <property type="protein sequence ID" value="MFD2683120.1"/>
    <property type="molecule type" value="Genomic_DNA"/>
</dbReference>
<accession>A0ABW5RWN0</accession>
<dbReference type="RefSeq" id="WP_377938133.1">
    <property type="nucleotide sequence ID" value="NZ_JBHUMF010000035.1"/>
</dbReference>
<dbReference type="InterPro" id="IPR001119">
    <property type="entry name" value="SLH_dom"/>
</dbReference>
<dbReference type="Proteomes" id="UP001597506">
    <property type="component" value="Unassembled WGS sequence"/>
</dbReference>
<protein>
    <submittedName>
        <fullName evidence="3">S-layer homology domain-containing protein</fullName>
    </submittedName>
</protein>
<proteinExistence type="predicted"/>
<feature type="domain" description="SLH" evidence="2">
    <location>
        <begin position="87"/>
        <end position="144"/>
    </location>
</feature>
<comment type="caution">
    <text evidence="3">The sequence shown here is derived from an EMBL/GenBank/DDBJ whole genome shotgun (WGS) entry which is preliminary data.</text>
</comment>
<reference evidence="4" key="1">
    <citation type="journal article" date="2019" name="Int. J. Syst. Evol. Microbiol.">
        <title>The Global Catalogue of Microorganisms (GCM) 10K type strain sequencing project: providing services to taxonomists for standard genome sequencing and annotation.</title>
        <authorList>
            <consortium name="The Broad Institute Genomics Platform"/>
            <consortium name="The Broad Institute Genome Sequencing Center for Infectious Disease"/>
            <person name="Wu L."/>
            <person name="Ma J."/>
        </authorList>
    </citation>
    <scope>NUCLEOTIDE SEQUENCE [LARGE SCALE GENOMIC DNA]</scope>
    <source>
        <strain evidence="4">KCTC 3913</strain>
    </source>
</reference>
<dbReference type="PANTHER" id="PTHR43308">
    <property type="entry name" value="OUTER MEMBRANE PROTEIN ALPHA-RELATED"/>
    <property type="match status" value="1"/>
</dbReference>
<evidence type="ECO:0000313" key="4">
    <source>
        <dbReference type="Proteomes" id="UP001597506"/>
    </source>
</evidence>
<dbReference type="Pfam" id="PF00395">
    <property type="entry name" value="SLH"/>
    <property type="match status" value="2"/>
</dbReference>
<keyword evidence="1" id="KW-0732">Signal</keyword>
<dbReference type="InterPro" id="IPR051465">
    <property type="entry name" value="Cell_Envelope_Struct_Comp"/>
</dbReference>
<sequence length="765" mass="85580">MKKIISLIVVLFICTIIVPKPTVNAQSLSDVSDHWAKEEINSLVERGIIEGFKDNSFRPNADVSRGQFAAFLVRALDLPKGSSSFVDVTKGSNLYEEISAAKKAGIVKGTLNGKALPNQKISRADAAVMLDRALQLNGDFKERATLEFTDAGSVPEYALTAFSRTVQYGFIQGTKENALDHSSTATRAESAVFIHRLFTFLVDKGLIEDQPISSPAKPGESVNLSASHVQVTLDDGNKIGVKMNTKGVPLNFFKKTAVKHIRSTDTHYYYHMGYASKPLGQLKLTLRTLDNGDTFVFSQFEHNGDNTYSASITLPITNIDSYDLKKIEKYGTIEHGHSGTFGVDPTTHPIGLLNLYSASGLESSLMLSKNYTSLRREKVYNDGQKSVLRELLEEYESYNITKSGSSVQVNLNMKVTSNAISESWALLSNHKLLEKQSSIDSWFSRSIDEYRVINKWLTAEGVYSKLPWSIEPGYQMGYGRNLGNIQGGMYLNAYKSTDERYFYDLVMNSVADLDVYSDGALTAGKVPVFKKEYTSTWLKKAYGTTAPYIDTRHNENTALFLKNTGETFNIPSLSVANLKYADFLTQQKEMGNTIPVTVSSYLIADYYAPGSKITHTSLNHALGEMRFLIETYQQTGAEVYFKTARELKAGIENLYPKWIRSNGDLWYQVNGELEFTGNDYETLTLVDLLKSQELFKKINYPRSSIFDKMIESKLKYLVKINHPLKSFEIDLINSQGFGYLLGEKYSVKSATTIPEEKDTLELLAE</sequence>
<evidence type="ECO:0000259" key="2">
    <source>
        <dbReference type="PROSITE" id="PS51272"/>
    </source>
</evidence>
<dbReference type="PANTHER" id="PTHR43308:SF5">
    <property type="entry name" value="S-LAYER PROTEIN _ PEPTIDOGLYCAN ENDO-BETA-N-ACETYLGLUCOSAMINIDASE"/>
    <property type="match status" value="1"/>
</dbReference>
<evidence type="ECO:0000313" key="3">
    <source>
        <dbReference type="EMBL" id="MFD2683120.1"/>
    </source>
</evidence>
<dbReference type="PROSITE" id="PS51272">
    <property type="entry name" value="SLH"/>
    <property type="match status" value="2"/>
</dbReference>